<accession>A0A0L8HZQ7</accession>
<sequence>MEIPEMENHDSMIFTVSPSTSSSNFTDSEESCDIFSAAMSMNHDRNLTAAVERCTPLQLHLCRDSNGEANILQQQEMRSHASDDNDCPSMVGIVLPHTSSPTFNDTNSIMNQSPVTSSNLSQLPCESSNTNESLEDKNLRVDARKVYDMLQEERIANLTKRKHSFWRALKNFQLAKINMNWSNQAATVLNILSASNAPCGDISALAELGEYLIPLCFKAETLMLLHKVQKSATKYKKIDESMEKTFQKHGNGELYRRLLELWRVETVAEEITSFMTWNSKKEWYTNACAYFNANLKERGKHKDGFSSKQNHSIAMTQKNRKGRILTENYELESSSESVRSGRNPLCNSSDCQAKEFTDRGSNDSPIKCYSNISLLSF</sequence>
<feature type="region of interest" description="Disordered" evidence="1">
    <location>
        <begin position="113"/>
        <end position="134"/>
    </location>
</feature>
<evidence type="ECO:0000313" key="2">
    <source>
        <dbReference type="EMBL" id="KOF94748.1"/>
    </source>
</evidence>
<evidence type="ECO:0000256" key="1">
    <source>
        <dbReference type="SAM" id="MobiDB-lite"/>
    </source>
</evidence>
<reference evidence="2" key="1">
    <citation type="submission" date="2015-07" db="EMBL/GenBank/DDBJ databases">
        <title>MeaNS - Measles Nucleotide Surveillance Program.</title>
        <authorList>
            <person name="Tran T."/>
            <person name="Druce J."/>
        </authorList>
    </citation>
    <scope>NUCLEOTIDE SEQUENCE</scope>
    <source>
        <strain evidence="2">UCB-OBI-ISO-001</strain>
        <tissue evidence="2">Gonad</tissue>
    </source>
</reference>
<dbReference type="EMBL" id="KQ416877">
    <property type="protein sequence ID" value="KOF94748.1"/>
    <property type="molecule type" value="Genomic_DNA"/>
</dbReference>
<organism evidence="2">
    <name type="scientific">Octopus bimaculoides</name>
    <name type="common">California two-spotted octopus</name>
    <dbReference type="NCBI Taxonomy" id="37653"/>
    <lineage>
        <taxon>Eukaryota</taxon>
        <taxon>Metazoa</taxon>
        <taxon>Spiralia</taxon>
        <taxon>Lophotrochozoa</taxon>
        <taxon>Mollusca</taxon>
        <taxon>Cephalopoda</taxon>
        <taxon>Coleoidea</taxon>
        <taxon>Octopodiformes</taxon>
        <taxon>Octopoda</taxon>
        <taxon>Incirrata</taxon>
        <taxon>Octopodidae</taxon>
        <taxon>Octopus</taxon>
    </lineage>
</organism>
<gene>
    <name evidence="2" type="ORF">OCBIM_22000705mg</name>
</gene>
<feature type="compositionally biased region" description="Basic and acidic residues" evidence="1">
    <location>
        <begin position="1"/>
        <end position="10"/>
    </location>
</feature>
<protein>
    <submittedName>
        <fullName evidence="2">Uncharacterized protein</fullName>
    </submittedName>
</protein>
<feature type="compositionally biased region" description="Polar residues" evidence="1">
    <location>
        <begin position="113"/>
        <end position="132"/>
    </location>
</feature>
<feature type="region of interest" description="Disordered" evidence="1">
    <location>
        <begin position="1"/>
        <end position="25"/>
    </location>
</feature>
<name>A0A0L8HZQ7_OCTBM</name>
<dbReference type="AlphaFoldDB" id="A0A0L8HZQ7"/>
<proteinExistence type="predicted"/>
<feature type="compositionally biased region" description="Low complexity" evidence="1">
    <location>
        <begin position="11"/>
        <end position="25"/>
    </location>
</feature>